<dbReference type="RefSeq" id="WP_079649874.1">
    <property type="nucleotide sequence ID" value="NZ_FUYM01000010.1"/>
</dbReference>
<dbReference type="Gene3D" id="3.40.50.1820">
    <property type="entry name" value="alpha/beta hydrolase"/>
    <property type="match status" value="1"/>
</dbReference>
<protein>
    <submittedName>
        <fullName evidence="3">Pimeloyl-ACP methyl ester carboxylesterase</fullName>
    </submittedName>
</protein>
<dbReference type="GO" id="GO:0016787">
    <property type="term" value="F:hydrolase activity"/>
    <property type="evidence" value="ECO:0007669"/>
    <property type="project" value="UniProtKB-KW"/>
</dbReference>
<evidence type="ECO:0000256" key="1">
    <source>
        <dbReference type="ARBA" id="ARBA00022801"/>
    </source>
</evidence>
<organism evidence="3 4">
    <name type="scientific">Rhizorhabdus histidinilytica</name>
    <dbReference type="NCBI Taxonomy" id="439228"/>
    <lineage>
        <taxon>Bacteria</taxon>
        <taxon>Pseudomonadati</taxon>
        <taxon>Pseudomonadota</taxon>
        <taxon>Alphaproteobacteria</taxon>
        <taxon>Sphingomonadales</taxon>
        <taxon>Sphingomonadaceae</taxon>
        <taxon>Rhizorhabdus</taxon>
    </lineage>
</organism>
<dbReference type="OrthoDB" id="9798888at2"/>
<reference evidence="4" key="1">
    <citation type="submission" date="2017-02" db="EMBL/GenBank/DDBJ databases">
        <authorList>
            <person name="Varghese N."/>
            <person name="Submissions S."/>
        </authorList>
    </citation>
    <scope>NUCLEOTIDE SEQUENCE [LARGE SCALE GENOMIC DNA]</scope>
    <source>
        <strain evidence="4">UM2</strain>
    </source>
</reference>
<dbReference type="EMBL" id="FUYM01000010">
    <property type="protein sequence ID" value="SKB97665.1"/>
    <property type="molecule type" value="Genomic_DNA"/>
</dbReference>
<keyword evidence="4" id="KW-1185">Reference proteome</keyword>
<dbReference type="InterPro" id="IPR000073">
    <property type="entry name" value="AB_hydrolase_1"/>
</dbReference>
<dbReference type="PANTHER" id="PTHR43798:SF31">
    <property type="entry name" value="AB HYDROLASE SUPERFAMILY PROTEIN YCLE"/>
    <property type="match status" value="1"/>
</dbReference>
<name>A0A1T5FNF0_9SPHN</name>
<dbReference type="PRINTS" id="PR00111">
    <property type="entry name" value="ABHYDROLASE"/>
</dbReference>
<dbReference type="AlphaFoldDB" id="A0A1T5FNF0"/>
<dbReference type="GO" id="GO:0016020">
    <property type="term" value="C:membrane"/>
    <property type="evidence" value="ECO:0007669"/>
    <property type="project" value="TreeGrafter"/>
</dbReference>
<keyword evidence="1" id="KW-0378">Hydrolase</keyword>
<dbReference type="InterPro" id="IPR029058">
    <property type="entry name" value="AB_hydrolase_fold"/>
</dbReference>
<dbReference type="Pfam" id="PF00561">
    <property type="entry name" value="Abhydrolase_1"/>
    <property type="match status" value="1"/>
</dbReference>
<proteinExistence type="predicted"/>
<feature type="domain" description="AB hydrolase-1" evidence="2">
    <location>
        <begin position="28"/>
        <end position="130"/>
    </location>
</feature>
<evidence type="ECO:0000313" key="3">
    <source>
        <dbReference type="EMBL" id="SKB97665.1"/>
    </source>
</evidence>
<evidence type="ECO:0000313" key="4">
    <source>
        <dbReference type="Proteomes" id="UP000189818"/>
    </source>
</evidence>
<gene>
    <name evidence="3" type="ORF">SAMN06295920_11069</name>
</gene>
<dbReference type="Proteomes" id="UP000189818">
    <property type="component" value="Unassembled WGS sequence"/>
</dbReference>
<dbReference type="STRING" id="439228.SAMN06295920_11069"/>
<dbReference type="InterPro" id="IPR050266">
    <property type="entry name" value="AB_hydrolase_sf"/>
</dbReference>
<accession>A0A1T5FNF0</accession>
<sequence>MTAAADRFVQLDGERLHYLEAGAGEGAPLVLLHTGGASAHEFEDVVPLLADRHRVIAWDMPGHGDSDPLWRQRSIERYADDLRAFLDALGIERAILVGVSIGGYIAMDFARRWPERVARAVLAESPLRSPAWYAENWPAFEAMCAIPTTSFDDAARRFRALTPAQHQRWNIDRNKAGSWTVVSIAWSVRDFDAQAALAALHVPLTIVMGAAGPTVQELDRWKAIQPDARYEELGGCGHFVMIDAPAAFAAAIEA</sequence>
<dbReference type="SUPFAM" id="SSF53474">
    <property type="entry name" value="alpha/beta-Hydrolases"/>
    <property type="match status" value="1"/>
</dbReference>
<dbReference type="PANTHER" id="PTHR43798">
    <property type="entry name" value="MONOACYLGLYCEROL LIPASE"/>
    <property type="match status" value="1"/>
</dbReference>
<evidence type="ECO:0000259" key="2">
    <source>
        <dbReference type="Pfam" id="PF00561"/>
    </source>
</evidence>